<dbReference type="STRING" id="46177.SAMN05660976_06314"/>
<evidence type="ECO:0008006" key="3">
    <source>
        <dbReference type="Google" id="ProtNLM"/>
    </source>
</evidence>
<protein>
    <recommendedName>
        <fullName evidence="3">Transposase</fullName>
    </recommendedName>
</protein>
<dbReference type="AlphaFoldDB" id="A0A1H8C8Q4"/>
<evidence type="ECO:0000313" key="1">
    <source>
        <dbReference type="EMBL" id="SEM91591.1"/>
    </source>
</evidence>
<organism evidence="1 2">
    <name type="scientific">Nonomuraea pusilla</name>
    <dbReference type="NCBI Taxonomy" id="46177"/>
    <lineage>
        <taxon>Bacteria</taxon>
        <taxon>Bacillati</taxon>
        <taxon>Actinomycetota</taxon>
        <taxon>Actinomycetes</taxon>
        <taxon>Streptosporangiales</taxon>
        <taxon>Streptosporangiaceae</taxon>
        <taxon>Nonomuraea</taxon>
    </lineage>
</organism>
<gene>
    <name evidence="1" type="ORF">SAMN05660976_06314</name>
</gene>
<proteinExistence type="predicted"/>
<dbReference type="Proteomes" id="UP000198953">
    <property type="component" value="Unassembled WGS sequence"/>
</dbReference>
<dbReference type="EMBL" id="FOBF01000019">
    <property type="protein sequence ID" value="SEM91591.1"/>
    <property type="molecule type" value="Genomic_DNA"/>
</dbReference>
<keyword evidence="2" id="KW-1185">Reference proteome</keyword>
<reference evidence="1 2" key="1">
    <citation type="submission" date="2016-10" db="EMBL/GenBank/DDBJ databases">
        <authorList>
            <person name="de Groot N.N."/>
        </authorList>
    </citation>
    <scope>NUCLEOTIDE SEQUENCE [LARGE SCALE GENOMIC DNA]</scope>
    <source>
        <strain evidence="1 2">DSM 43357</strain>
    </source>
</reference>
<evidence type="ECO:0000313" key="2">
    <source>
        <dbReference type="Proteomes" id="UP000198953"/>
    </source>
</evidence>
<sequence length="268" mass="29940">MACLDPQWAGGRPRLTSPDDEEFIATTATTRPTKLGQPFTRWSIRKLLDYPHRLPGRAITIGREALRTLLARHGITFQRTKTWKDSPDPNFEAKLERIEYALAQRPDRAFAVDEFGLLGIRPTAGSGWAPQAGPAGGHLPPHPRRHPLHGCYSVGDDLLRGVNRARKGIDHTWAALKSIRAARPDGAPTYASWANPVEAHFGPLRRFALANSDHPNHTVRTRALHAYLRWRNAHARHPDVPAAQRRERARIRGEKGVRWGGRPLATAA</sequence>
<name>A0A1H8C8Q4_9ACTN</name>
<accession>A0A1H8C8Q4</accession>